<feature type="domain" description="DOMON" evidence="1">
    <location>
        <begin position="1"/>
        <end position="48"/>
    </location>
</feature>
<dbReference type="InterPro" id="IPR042789">
    <property type="entry name" value="FRRS1L"/>
</dbReference>
<dbReference type="AlphaFoldDB" id="A0A9Q0N665"/>
<feature type="non-terminal residue" evidence="2">
    <location>
        <position position="1"/>
    </location>
</feature>
<dbReference type="PANTHER" id="PTHR46902">
    <property type="entry name" value="DOMON DOMAIN-CONTAINING PROTEIN FRRS1L"/>
    <property type="match status" value="1"/>
</dbReference>
<feature type="domain" description="DOMON" evidence="1">
    <location>
        <begin position="286"/>
        <end position="406"/>
    </location>
</feature>
<proteinExistence type="predicted"/>
<accession>A0A9Q0N665</accession>
<dbReference type="GO" id="GO:0099072">
    <property type="term" value="P:regulation of postsynaptic membrane neurotransmitter receptor levels"/>
    <property type="evidence" value="ECO:0007669"/>
    <property type="project" value="TreeGrafter"/>
</dbReference>
<dbReference type="Pfam" id="PF03351">
    <property type="entry name" value="DOMON"/>
    <property type="match status" value="2"/>
</dbReference>
<dbReference type="InterPro" id="IPR005018">
    <property type="entry name" value="DOMON_domain"/>
</dbReference>
<dbReference type="EMBL" id="WJQU01000002">
    <property type="protein sequence ID" value="KAJ6643374.1"/>
    <property type="molecule type" value="Genomic_DNA"/>
</dbReference>
<sequence>AQNVNQLLDSSFVNGTLYCKYERNAFGTESAIDVDLMSQNFRILVSSGTSVSNTAPSYNNRMASGVSTAYNKPLEKVEARNADLSIYNGCGVSKTCFGMPANCVASQTCESVVTATSIGNRFEFELQTQNSNAGYISLGLSRDHLMGDDSVMECVVENSEVRGYTSWNYRRTNSRVDVSQDIVRLLNSSFANGVLYCKLERMPTSQKRETDFDLLIEDFYFMIALGTAFTSGSISMHNLGRLSSSGPLQILETPPPIYEPPPVYDGCGTEKTCFGFPDNCLEEQSCRAVVTAAFVNEKYVFELQSSVNGTRYVAFGLSKDEFMGSDSVIECIAEGGNITAHTSWNTPRTTFENTRQGVQQYIITLLNSSYTDGTLYCKVERQAVTTVIEKTFDLDNDHFYYMVAIGSIVRENSVGMHNLGRDVSSEPLRFPGREDEGEGGANGLAKISVVALLVSFLATNFLR</sequence>
<dbReference type="PANTHER" id="PTHR46902:SF1">
    <property type="entry name" value="DOMON DOMAIN-CONTAINING PROTEIN FRRS1L"/>
    <property type="match status" value="1"/>
</dbReference>
<gene>
    <name evidence="2" type="ORF">Bhyg_08334</name>
</gene>
<comment type="caution">
    <text evidence="2">The sequence shown here is derived from an EMBL/GenBank/DDBJ whole genome shotgun (WGS) entry which is preliminary data.</text>
</comment>
<protein>
    <submittedName>
        <fullName evidence="2">Ferric-chelate reductase 1 like</fullName>
    </submittedName>
</protein>
<dbReference type="GO" id="GO:1900449">
    <property type="term" value="P:regulation of glutamate receptor signaling pathway"/>
    <property type="evidence" value="ECO:0007669"/>
    <property type="project" value="InterPro"/>
</dbReference>
<keyword evidence="3" id="KW-1185">Reference proteome</keyword>
<feature type="domain" description="DOMON" evidence="1">
    <location>
        <begin position="109"/>
        <end position="226"/>
    </location>
</feature>
<dbReference type="OrthoDB" id="6372137at2759"/>
<evidence type="ECO:0000259" key="1">
    <source>
        <dbReference type="PROSITE" id="PS50836"/>
    </source>
</evidence>
<dbReference type="PROSITE" id="PS50836">
    <property type="entry name" value="DOMON"/>
    <property type="match status" value="3"/>
</dbReference>
<reference evidence="2" key="1">
    <citation type="submission" date="2022-07" db="EMBL/GenBank/DDBJ databases">
        <authorList>
            <person name="Trinca V."/>
            <person name="Uliana J.V.C."/>
            <person name="Torres T.T."/>
            <person name="Ward R.J."/>
            <person name="Monesi N."/>
        </authorList>
    </citation>
    <scope>NUCLEOTIDE SEQUENCE</scope>
    <source>
        <strain evidence="2">HSMRA1968</strain>
        <tissue evidence="2">Whole embryos</tissue>
    </source>
</reference>
<evidence type="ECO:0000313" key="3">
    <source>
        <dbReference type="Proteomes" id="UP001151699"/>
    </source>
</evidence>
<name>A0A9Q0N665_9DIPT</name>
<evidence type="ECO:0000313" key="2">
    <source>
        <dbReference type="EMBL" id="KAJ6643374.1"/>
    </source>
</evidence>
<dbReference type="CDD" id="cd09628">
    <property type="entry name" value="DOMON_SDR_2_like"/>
    <property type="match status" value="2"/>
</dbReference>
<dbReference type="Proteomes" id="UP001151699">
    <property type="component" value="Chromosome B"/>
</dbReference>
<dbReference type="SMART" id="SM00664">
    <property type="entry name" value="DoH"/>
    <property type="match status" value="2"/>
</dbReference>
<organism evidence="2 3">
    <name type="scientific">Pseudolycoriella hygida</name>
    <dbReference type="NCBI Taxonomy" id="35572"/>
    <lineage>
        <taxon>Eukaryota</taxon>
        <taxon>Metazoa</taxon>
        <taxon>Ecdysozoa</taxon>
        <taxon>Arthropoda</taxon>
        <taxon>Hexapoda</taxon>
        <taxon>Insecta</taxon>
        <taxon>Pterygota</taxon>
        <taxon>Neoptera</taxon>
        <taxon>Endopterygota</taxon>
        <taxon>Diptera</taxon>
        <taxon>Nematocera</taxon>
        <taxon>Sciaroidea</taxon>
        <taxon>Sciaridae</taxon>
        <taxon>Pseudolycoriella</taxon>
    </lineage>
</organism>